<evidence type="ECO:0000313" key="2">
    <source>
        <dbReference type="EMBL" id="MVO86895.1"/>
    </source>
</evidence>
<feature type="compositionally biased region" description="Low complexity" evidence="1">
    <location>
        <begin position="39"/>
        <end position="55"/>
    </location>
</feature>
<dbReference type="AlphaFoldDB" id="A0A6L6WZC9"/>
<gene>
    <name evidence="2" type="ORF">GPA10_19560</name>
</gene>
<proteinExistence type="predicted"/>
<comment type="caution">
    <text evidence="2">The sequence shown here is derived from an EMBL/GenBank/DDBJ whole genome shotgun (WGS) entry which is preliminary data.</text>
</comment>
<feature type="region of interest" description="Disordered" evidence="1">
    <location>
        <begin position="1"/>
        <end position="55"/>
    </location>
</feature>
<dbReference type="EMBL" id="WPNZ01000010">
    <property type="protein sequence ID" value="MVO86895.1"/>
    <property type="molecule type" value="Genomic_DNA"/>
</dbReference>
<name>A0A6L6WZC9_9ACTN</name>
<dbReference type="Proteomes" id="UP000483802">
    <property type="component" value="Unassembled WGS sequence"/>
</dbReference>
<dbReference type="RefSeq" id="WP_157166630.1">
    <property type="nucleotide sequence ID" value="NZ_WPNZ01000010.1"/>
</dbReference>
<evidence type="ECO:0000313" key="3">
    <source>
        <dbReference type="Proteomes" id="UP000483802"/>
    </source>
</evidence>
<reference evidence="2 3" key="1">
    <citation type="submission" date="2019-11" db="EMBL/GenBank/DDBJ databases">
        <title>Streptomyces typhae sp. nov., a novel endophytic actinomycete isolated from the root of cattail pollen (Typha angustifolia L.).</title>
        <authorList>
            <person name="Peng C."/>
        </authorList>
    </citation>
    <scope>NUCLEOTIDE SEQUENCE [LARGE SCALE GENOMIC DNA]</scope>
    <source>
        <strain evidence="3">p1417</strain>
    </source>
</reference>
<accession>A0A6L6WZC9</accession>
<keyword evidence="3" id="KW-1185">Reference proteome</keyword>
<organism evidence="2 3">
    <name type="scientific">Streptomyces typhae</name>
    <dbReference type="NCBI Taxonomy" id="2681492"/>
    <lineage>
        <taxon>Bacteria</taxon>
        <taxon>Bacillati</taxon>
        <taxon>Actinomycetota</taxon>
        <taxon>Actinomycetes</taxon>
        <taxon>Kitasatosporales</taxon>
        <taxon>Streptomycetaceae</taxon>
        <taxon>Streptomyces</taxon>
    </lineage>
</organism>
<protein>
    <submittedName>
        <fullName evidence="2">Uncharacterized protein</fullName>
    </submittedName>
</protein>
<evidence type="ECO:0000256" key="1">
    <source>
        <dbReference type="SAM" id="MobiDB-lite"/>
    </source>
</evidence>
<sequence length="55" mass="5778">MRLGRAVATGIAEESPQEREAERSCTPPRDVETVPEPAPAAAEPAPVLDEVPAGR</sequence>